<evidence type="ECO:0000256" key="3">
    <source>
        <dbReference type="ARBA" id="ARBA00022448"/>
    </source>
</evidence>
<dbReference type="Pfam" id="PF02563">
    <property type="entry name" value="Poly_export"/>
    <property type="match status" value="1"/>
</dbReference>
<feature type="transmembrane region" description="Helical" evidence="15">
    <location>
        <begin position="44"/>
        <end position="63"/>
    </location>
</feature>
<dbReference type="GO" id="GO:0015159">
    <property type="term" value="F:polysaccharide transmembrane transporter activity"/>
    <property type="evidence" value="ECO:0007669"/>
    <property type="project" value="InterPro"/>
</dbReference>
<proteinExistence type="inferred from homology"/>
<dbReference type="GO" id="GO:0015288">
    <property type="term" value="F:porin activity"/>
    <property type="evidence" value="ECO:0007669"/>
    <property type="project" value="UniProtKB-KW"/>
</dbReference>
<keyword evidence="8" id="KW-0625">Polysaccharide transport</keyword>
<keyword evidence="10" id="KW-0626">Porin</keyword>
<keyword evidence="6 15" id="KW-0812">Transmembrane</keyword>
<dbReference type="PANTHER" id="PTHR33619:SF3">
    <property type="entry name" value="POLYSACCHARIDE EXPORT PROTEIN GFCE-RELATED"/>
    <property type="match status" value="1"/>
</dbReference>
<dbReference type="PATRIC" id="fig|1173022.3.peg.4863"/>
<dbReference type="InterPro" id="IPR049712">
    <property type="entry name" value="Poly_export"/>
</dbReference>
<keyword evidence="7" id="KW-0732">Signal</keyword>
<dbReference type="InterPro" id="IPR054765">
    <property type="entry name" value="SLBB_dom"/>
</dbReference>
<evidence type="ECO:0000256" key="10">
    <source>
        <dbReference type="ARBA" id="ARBA00023114"/>
    </source>
</evidence>
<feature type="domain" description="SLBB" evidence="18">
    <location>
        <begin position="398"/>
        <end position="489"/>
    </location>
</feature>
<evidence type="ECO:0000259" key="17">
    <source>
        <dbReference type="Pfam" id="PF10531"/>
    </source>
</evidence>
<dbReference type="KEGG" id="cep:Cri9333_4501"/>
<dbReference type="eggNOG" id="COG1596">
    <property type="taxonomic scope" value="Bacteria"/>
</dbReference>
<keyword evidence="12" id="KW-0564">Palmitate</keyword>
<accession>K9W6A2</accession>
<dbReference type="Pfam" id="PF22461">
    <property type="entry name" value="SLBB_2"/>
    <property type="match status" value="2"/>
</dbReference>
<dbReference type="Gene3D" id="3.30.1950.10">
    <property type="entry name" value="wza like domain"/>
    <property type="match status" value="1"/>
</dbReference>
<dbReference type="STRING" id="1173022.Cri9333_4501"/>
<organism evidence="19 20">
    <name type="scientific">Crinalium epipsammum PCC 9333</name>
    <dbReference type="NCBI Taxonomy" id="1173022"/>
    <lineage>
        <taxon>Bacteria</taxon>
        <taxon>Bacillati</taxon>
        <taxon>Cyanobacteriota</taxon>
        <taxon>Cyanophyceae</taxon>
        <taxon>Gomontiellales</taxon>
        <taxon>Gomontiellaceae</taxon>
        <taxon>Crinalium</taxon>
    </lineage>
</organism>
<dbReference type="GO" id="GO:0006811">
    <property type="term" value="P:monoatomic ion transport"/>
    <property type="evidence" value="ECO:0007669"/>
    <property type="project" value="UniProtKB-KW"/>
</dbReference>
<evidence type="ECO:0000256" key="6">
    <source>
        <dbReference type="ARBA" id="ARBA00022692"/>
    </source>
</evidence>
<dbReference type="PANTHER" id="PTHR33619">
    <property type="entry name" value="POLYSACCHARIDE EXPORT PROTEIN GFCE-RELATED"/>
    <property type="match status" value="1"/>
</dbReference>
<dbReference type="Proteomes" id="UP000010472">
    <property type="component" value="Chromosome"/>
</dbReference>
<protein>
    <submittedName>
        <fullName evidence="19">Polysaccharide export protein</fullName>
    </submittedName>
</protein>
<dbReference type="HOGENOM" id="CLU_022181_1_0_3"/>
<comment type="subcellular location">
    <subcellularLocation>
        <location evidence="1">Cell outer membrane</location>
        <topology evidence="1">Multi-pass membrane protein</topology>
    </subcellularLocation>
</comment>
<keyword evidence="9" id="KW-0406">Ion transport</keyword>
<keyword evidence="20" id="KW-1185">Reference proteome</keyword>
<evidence type="ECO:0000256" key="15">
    <source>
        <dbReference type="SAM" id="Phobius"/>
    </source>
</evidence>
<evidence type="ECO:0000256" key="5">
    <source>
        <dbReference type="ARBA" id="ARBA00022597"/>
    </source>
</evidence>
<evidence type="ECO:0000256" key="1">
    <source>
        <dbReference type="ARBA" id="ARBA00004571"/>
    </source>
</evidence>
<dbReference type="Pfam" id="PF10531">
    <property type="entry name" value="SLBB"/>
    <property type="match status" value="1"/>
</dbReference>
<feature type="domain" description="Polysaccharide export protein N-terminal" evidence="16">
    <location>
        <begin position="83"/>
        <end position="155"/>
    </location>
</feature>
<keyword evidence="3" id="KW-0813">Transport</keyword>
<gene>
    <name evidence="19" type="ORF">Cri9333_4501</name>
</gene>
<evidence type="ECO:0000256" key="8">
    <source>
        <dbReference type="ARBA" id="ARBA00023047"/>
    </source>
</evidence>
<dbReference type="AlphaFoldDB" id="K9W6A2"/>
<evidence type="ECO:0000259" key="18">
    <source>
        <dbReference type="Pfam" id="PF22461"/>
    </source>
</evidence>
<evidence type="ECO:0000256" key="11">
    <source>
        <dbReference type="ARBA" id="ARBA00023136"/>
    </source>
</evidence>
<evidence type="ECO:0000256" key="2">
    <source>
        <dbReference type="ARBA" id="ARBA00009450"/>
    </source>
</evidence>
<keyword evidence="15" id="KW-1133">Transmembrane helix</keyword>
<keyword evidence="13" id="KW-0998">Cell outer membrane</keyword>
<evidence type="ECO:0000256" key="7">
    <source>
        <dbReference type="ARBA" id="ARBA00022729"/>
    </source>
</evidence>
<name>K9W6A2_9CYAN</name>
<sequence>MHQFLRDCASVSARNRFTAINTFYMNSTELTNSQKLHGSFQYSIFYLTLLAFVIAAMPTPGMAQQPKKNAPFKLAQSGGVLRESAYTLGAGDRVRIDVFNVPEYSGEYQVLVDGTINLPIIGGVTVQGRSLQTASTAISNQFARYLKRPLVTVSLLAPRPVKIALSGEVNRAGSVVIPFGEGRQFPTLSQAIQLAGGTTQAGNIRQVQVRRRISPGRQQVITTNLWDVLENGNLAQDITLRDGDTIFIPTVAAVSASDSRQIANSNLGTQVTGPIRIAMVGEVSRPGTYSVQPQSAGGSGQAGAGRPATLTQAILLAGGLTPSAGISQIQIRRPTRSGSDRVLVANLLQLLQQGDIGQDVMLQEGDTVLVPTRTDNNPAEASILAASTLATQVTGPLKVALVGEVNRPGTYAVKPEAAGPNGTSTPPTLTQAIQGAGGIKPTANIRAVEIRRNSRNGSGQVITANLWQLLQSGDFSQDLLLQEGDTIVVPTAANLDPREAEALAQSTFSPDKIRVSIVGEVKQPGAVELPPNTPLTLALQAAGGFNNGRARTNRVDLVRLNPDGTVTKRTIGVDLSRGIDQQNNPALRNNDVIVVNRSNLATIGDTVGTVLNPLGSIFSLFNFLRILR</sequence>
<evidence type="ECO:0000256" key="4">
    <source>
        <dbReference type="ARBA" id="ARBA00022452"/>
    </source>
</evidence>
<dbReference type="GO" id="GO:0046930">
    <property type="term" value="C:pore complex"/>
    <property type="evidence" value="ECO:0007669"/>
    <property type="project" value="UniProtKB-KW"/>
</dbReference>
<dbReference type="InterPro" id="IPR003715">
    <property type="entry name" value="Poly_export_N"/>
</dbReference>
<evidence type="ECO:0000313" key="20">
    <source>
        <dbReference type="Proteomes" id="UP000010472"/>
    </source>
</evidence>
<evidence type="ECO:0000259" key="16">
    <source>
        <dbReference type="Pfam" id="PF02563"/>
    </source>
</evidence>
<evidence type="ECO:0000256" key="12">
    <source>
        <dbReference type="ARBA" id="ARBA00023139"/>
    </source>
</evidence>
<dbReference type="GO" id="GO:0009279">
    <property type="term" value="C:cell outer membrane"/>
    <property type="evidence" value="ECO:0007669"/>
    <property type="project" value="UniProtKB-SubCell"/>
</dbReference>
<evidence type="ECO:0000256" key="13">
    <source>
        <dbReference type="ARBA" id="ARBA00023237"/>
    </source>
</evidence>
<keyword evidence="4" id="KW-1134">Transmembrane beta strand</keyword>
<evidence type="ECO:0000256" key="9">
    <source>
        <dbReference type="ARBA" id="ARBA00023065"/>
    </source>
</evidence>
<keyword evidence="14" id="KW-0449">Lipoprotein</keyword>
<keyword evidence="5" id="KW-0762">Sugar transport</keyword>
<evidence type="ECO:0000256" key="14">
    <source>
        <dbReference type="ARBA" id="ARBA00023288"/>
    </source>
</evidence>
<dbReference type="Gene3D" id="3.10.560.10">
    <property type="entry name" value="Outer membrane lipoprotein wza domain like"/>
    <property type="match status" value="4"/>
</dbReference>
<dbReference type="InterPro" id="IPR019554">
    <property type="entry name" value="Soluble_ligand-bd"/>
</dbReference>
<comment type="similarity">
    <text evidence="2">Belongs to the BexD/CtrA/VexA family.</text>
</comment>
<feature type="domain" description="Soluble ligand binding" evidence="17">
    <location>
        <begin position="515"/>
        <end position="568"/>
    </location>
</feature>
<dbReference type="EMBL" id="CP003620">
    <property type="protein sequence ID" value="AFZ15282.1"/>
    <property type="molecule type" value="Genomic_DNA"/>
</dbReference>
<reference evidence="19 20" key="1">
    <citation type="submission" date="2012-06" db="EMBL/GenBank/DDBJ databases">
        <title>Finished chromosome of genome of Crinalium epipsammum PCC 9333.</title>
        <authorList>
            <consortium name="US DOE Joint Genome Institute"/>
            <person name="Gugger M."/>
            <person name="Coursin T."/>
            <person name="Rippka R."/>
            <person name="Tandeau De Marsac N."/>
            <person name="Huntemann M."/>
            <person name="Wei C.-L."/>
            <person name="Han J."/>
            <person name="Detter J.C."/>
            <person name="Han C."/>
            <person name="Tapia R."/>
            <person name="Davenport K."/>
            <person name="Daligault H."/>
            <person name="Erkkila T."/>
            <person name="Gu W."/>
            <person name="Munk A.C.C."/>
            <person name="Teshima H."/>
            <person name="Xu Y."/>
            <person name="Chain P."/>
            <person name="Chen A."/>
            <person name="Krypides N."/>
            <person name="Mavromatis K."/>
            <person name="Markowitz V."/>
            <person name="Szeto E."/>
            <person name="Ivanova N."/>
            <person name="Mikhailova N."/>
            <person name="Ovchinnikova G."/>
            <person name="Pagani I."/>
            <person name="Pati A."/>
            <person name="Goodwin L."/>
            <person name="Peters L."/>
            <person name="Pitluck S."/>
            <person name="Woyke T."/>
            <person name="Kerfeld C."/>
        </authorList>
    </citation>
    <scope>NUCLEOTIDE SEQUENCE [LARGE SCALE GENOMIC DNA]</scope>
    <source>
        <strain evidence="19 20">PCC 9333</strain>
    </source>
</reference>
<feature type="domain" description="SLBB" evidence="18">
    <location>
        <begin position="162"/>
        <end position="248"/>
    </location>
</feature>
<evidence type="ECO:0000313" key="19">
    <source>
        <dbReference type="EMBL" id="AFZ15282.1"/>
    </source>
</evidence>
<keyword evidence="11 15" id="KW-0472">Membrane</keyword>